<comment type="caution">
    <text evidence="1">The sequence shown here is derived from an EMBL/GenBank/DDBJ whole genome shotgun (WGS) entry which is preliminary data.</text>
</comment>
<gene>
    <name evidence="1" type="ORF">H9850_04990</name>
</gene>
<reference evidence="1" key="1">
    <citation type="journal article" date="2021" name="PeerJ">
        <title>Extensive microbial diversity within the chicken gut microbiome revealed by metagenomics and culture.</title>
        <authorList>
            <person name="Gilroy R."/>
            <person name="Ravi A."/>
            <person name="Getino M."/>
            <person name="Pursley I."/>
            <person name="Horton D.L."/>
            <person name="Alikhan N.F."/>
            <person name="Baker D."/>
            <person name="Gharbi K."/>
            <person name="Hall N."/>
            <person name="Watson M."/>
            <person name="Adriaenssens E.M."/>
            <person name="Foster-Nyarko E."/>
            <person name="Jarju S."/>
            <person name="Secka A."/>
            <person name="Antonio M."/>
            <person name="Oren A."/>
            <person name="Chaudhuri R.R."/>
            <person name="La Ragione R."/>
            <person name="Hildebrand F."/>
            <person name="Pallen M.J."/>
        </authorList>
    </citation>
    <scope>NUCLEOTIDE SEQUENCE</scope>
    <source>
        <strain evidence="1">USASDec5-558</strain>
    </source>
</reference>
<proteinExistence type="predicted"/>
<accession>A0A9D1WCS8</accession>
<reference evidence="1" key="2">
    <citation type="submission" date="2021-04" db="EMBL/GenBank/DDBJ databases">
        <authorList>
            <person name="Gilroy R."/>
        </authorList>
    </citation>
    <scope>NUCLEOTIDE SEQUENCE</scope>
    <source>
        <strain evidence="1">USASDec5-558</strain>
    </source>
</reference>
<organism evidence="1 2">
    <name type="scientific">Candidatus Anaerobiospirillum pullistercoris</name>
    <dbReference type="NCBI Taxonomy" id="2838452"/>
    <lineage>
        <taxon>Bacteria</taxon>
        <taxon>Pseudomonadati</taxon>
        <taxon>Pseudomonadota</taxon>
        <taxon>Gammaproteobacteria</taxon>
        <taxon>Aeromonadales</taxon>
        <taxon>Succinivibrionaceae</taxon>
        <taxon>Anaerobiospirillum</taxon>
    </lineage>
</organism>
<name>A0A9D1WCS8_9GAMM</name>
<evidence type="ECO:0000313" key="1">
    <source>
        <dbReference type="EMBL" id="HIX56810.1"/>
    </source>
</evidence>
<dbReference type="Proteomes" id="UP000886829">
    <property type="component" value="Unassembled WGS sequence"/>
</dbReference>
<dbReference type="EMBL" id="DXEV01000094">
    <property type="protein sequence ID" value="HIX56810.1"/>
    <property type="molecule type" value="Genomic_DNA"/>
</dbReference>
<dbReference type="AlphaFoldDB" id="A0A9D1WCS8"/>
<protein>
    <submittedName>
        <fullName evidence="1">Uncharacterized protein</fullName>
    </submittedName>
</protein>
<evidence type="ECO:0000313" key="2">
    <source>
        <dbReference type="Proteomes" id="UP000886829"/>
    </source>
</evidence>
<sequence length="149" mass="17213">MSNFQTYIHRDEAKRSLQQAMGLLQPEDFCALFPFNFGNFLKYALRAPFRGAYSPNVASSLDDYAYALRSLERARRDLSTMPWFSEALIVYSPFACCFENQWVRKAMPITATRITEFDEAFALTAADLRQVINEGRDHQAELAKDRQHD</sequence>